<feature type="transmembrane region" description="Helical" evidence="1">
    <location>
        <begin position="62"/>
        <end position="83"/>
    </location>
</feature>
<accession>F0T702</accession>
<dbReference type="RefSeq" id="WP_013644873.1">
    <property type="nucleotide sequence ID" value="NC_015216.1"/>
</dbReference>
<dbReference type="Proteomes" id="UP000007490">
    <property type="component" value="Chromosome"/>
</dbReference>
<reference evidence="3" key="1">
    <citation type="submission" date="2011-02" db="EMBL/GenBank/DDBJ databases">
        <title>Complete sequence of Methanobacterium sp. AL-21.</title>
        <authorList>
            <consortium name="US DOE Joint Genome Institute"/>
            <person name="Lucas S."/>
            <person name="Copeland A."/>
            <person name="Lapidus A."/>
            <person name="Cheng J.-F."/>
            <person name="Goodwin L."/>
            <person name="Pitluck S."/>
            <person name="Chertkov O."/>
            <person name="Detter J.C."/>
            <person name="Han C."/>
            <person name="Tapia R."/>
            <person name="Land M."/>
            <person name="Hauser L."/>
            <person name="Kyrpides N."/>
            <person name="Ivanova N."/>
            <person name="Mikhailova N."/>
            <person name="Pagani I."/>
            <person name="Cadillo-Quiroz H."/>
            <person name="Imachi H."/>
            <person name="Zinder S."/>
            <person name="Liu W."/>
            <person name="Woyke T."/>
        </authorList>
    </citation>
    <scope>NUCLEOTIDE SEQUENCE [LARGE SCALE GENOMIC DNA]</scope>
    <source>
        <strain evidence="3">AL-21</strain>
    </source>
</reference>
<dbReference type="HOGENOM" id="CLU_2490449_0_0_2"/>
<dbReference type="AlphaFoldDB" id="F0T702"/>
<keyword evidence="1" id="KW-0472">Membrane</keyword>
<organism evidence="2 3">
    <name type="scientific">Methanobacterium lacus (strain AL-21)</name>
    <dbReference type="NCBI Taxonomy" id="877455"/>
    <lineage>
        <taxon>Archaea</taxon>
        <taxon>Methanobacteriati</taxon>
        <taxon>Methanobacteriota</taxon>
        <taxon>Methanomada group</taxon>
        <taxon>Methanobacteria</taxon>
        <taxon>Methanobacteriales</taxon>
        <taxon>Methanobacteriaceae</taxon>
        <taxon>Methanobacterium</taxon>
    </lineage>
</organism>
<feature type="transmembrane region" description="Helical" evidence="1">
    <location>
        <begin position="7"/>
        <end position="25"/>
    </location>
</feature>
<feature type="transmembrane region" description="Helical" evidence="1">
    <location>
        <begin position="31"/>
        <end position="50"/>
    </location>
</feature>
<protein>
    <submittedName>
        <fullName evidence="2">Energy-converting hydrogenase A, subunit K</fullName>
    </submittedName>
</protein>
<dbReference type="OrthoDB" id="68250at2157"/>
<evidence type="ECO:0000313" key="3">
    <source>
        <dbReference type="Proteomes" id="UP000007490"/>
    </source>
</evidence>
<evidence type="ECO:0000313" key="2">
    <source>
        <dbReference type="EMBL" id="ADZ09522.1"/>
    </source>
</evidence>
<keyword evidence="1" id="KW-1133">Transmembrane helix</keyword>
<reference evidence="2 3" key="2">
    <citation type="journal article" date="2014" name="Int. J. Syst. Evol. Microbiol.">
        <title>Methanobacterium paludis sp. nov. and a novel strain of Methanobacterium lacus isolated from northern peatlands.</title>
        <authorList>
            <person name="Cadillo-Quiroz H."/>
            <person name="Brauer S.L."/>
            <person name="Goodson N."/>
            <person name="Yavitt J.B."/>
            <person name="Zinder S.H."/>
        </authorList>
    </citation>
    <scope>NUCLEOTIDE SEQUENCE [LARGE SCALE GENOMIC DNA]</scope>
    <source>
        <strain evidence="2 3">AL-21</strain>
    </source>
</reference>
<dbReference type="EMBL" id="CP002551">
    <property type="protein sequence ID" value="ADZ09522.1"/>
    <property type="molecule type" value="Genomic_DNA"/>
</dbReference>
<name>F0T702_METLA</name>
<dbReference type="GeneID" id="10277731"/>
<keyword evidence="1" id="KW-0812">Transmembrane</keyword>
<keyword evidence="3" id="KW-1185">Reference proteome</keyword>
<sequence length="86" mass="9620" precursor="true">MDEQEKDVLFLMALAASGAVIASGLAAFQQWIVVLPLTVAVFILMILAGLQYKKRYIHLSENLENIAMILVLMGFIVSFIYLYRPA</sequence>
<dbReference type="eggNOG" id="arCOG10247">
    <property type="taxonomic scope" value="Archaea"/>
</dbReference>
<dbReference type="KEGG" id="mel:Metbo_1280"/>
<evidence type="ECO:0000256" key="1">
    <source>
        <dbReference type="SAM" id="Phobius"/>
    </source>
</evidence>
<proteinExistence type="predicted"/>
<gene>
    <name evidence="2" type="ordered locus">Metbo_1280</name>
</gene>
<dbReference type="STRING" id="877455.Metbo_1280"/>